<evidence type="ECO:0000256" key="7">
    <source>
        <dbReference type="ARBA" id="ARBA00044507"/>
    </source>
</evidence>
<evidence type="ECO:0000256" key="8">
    <source>
        <dbReference type="HAMAP-Rule" id="MF_00423"/>
    </source>
</evidence>
<evidence type="ECO:0000313" key="11">
    <source>
        <dbReference type="Proteomes" id="UP001596091"/>
    </source>
</evidence>
<keyword evidence="2 8" id="KW-0963">Cytoplasm</keyword>
<dbReference type="Proteomes" id="UP001596091">
    <property type="component" value="Unassembled WGS sequence"/>
</dbReference>
<dbReference type="HAMAP" id="MF_00423">
    <property type="entry name" value="SelA"/>
    <property type="match status" value="1"/>
</dbReference>
<dbReference type="Gene3D" id="3.40.640.10">
    <property type="entry name" value="Type I PLP-dependent aspartate aminotransferase-like (Major domain)"/>
    <property type="match status" value="1"/>
</dbReference>
<keyword evidence="4 8" id="KW-0663">Pyridoxal phosphate</keyword>
<dbReference type="EMBL" id="JBHSPH010000001">
    <property type="protein sequence ID" value="MFC5861407.1"/>
    <property type="molecule type" value="Genomic_DNA"/>
</dbReference>
<dbReference type="PANTHER" id="PTHR32328">
    <property type="entry name" value="L-SERYL-TRNA(SEC) SELENIUM TRANSFERASE"/>
    <property type="match status" value="1"/>
</dbReference>
<comment type="cofactor">
    <cofactor evidence="1 8">
        <name>pyridoxal 5'-phosphate</name>
        <dbReference type="ChEBI" id="CHEBI:597326"/>
    </cofactor>
</comment>
<dbReference type="PANTHER" id="PTHR32328:SF0">
    <property type="entry name" value="L-SERYL-TRNA(SEC) SELENIUM TRANSFERASE"/>
    <property type="match status" value="1"/>
</dbReference>
<protein>
    <recommendedName>
        <fullName evidence="8">L-seryl-tRNA(Sec) selenium transferase</fullName>
        <ecNumber evidence="8">2.9.1.1</ecNumber>
    </recommendedName>
    <alternativeName>
        <fullName evidence="8">Selenocysteine synthase</fullName>
        <shortName evidence="8">Sec synthase</shortName>
    </alternativeName>
    <alternativeName>
        <fullName evidence="8">Selenocysteinyl-tRNA(Sec) synthase</fullName>
    </alternativeName>
</protein>
<evidence type="ECO:0000256" key="3">
    <source>
        <dbReference type="ARBA" id="ARBA00022679"/>
    </source>
</evidence>
<keyword evidence="3 8" id="KW-0808">Transferase</keyword>
<dbReference type="InterPro" id="IPR025862">
    <property type="entry name" value="SelA_trans_N_dom"/>
</dbReference>
<gene>
    <name evidence="8 10" type="primary">selA</name>
    <name evidence="10" type="ORF">ACFPT7_03815</name>
</gene>
<dbReference type="Gene3D" id="3.90.1150.180">
    <property type="match status" value="1"/>
</dbReference>
<dbReference type="InterPro" id="IPR015424">
    <property type="entry name" value="PyrdxlP-dep_Trfase"/>
</dbReference>
<dbReference type="InterPro" id="IPR015421">
    <property type="entry name" value="PyrdxlP-dep_Trfase_major"/>
</dbReference>
<comment type="pathway">
    <text evidence="8">Aminoacyl-tRNA biosynthesis; selenocysteinyl-tRNA(Sec) biosynthesis; selenocysteinyl-tRNA(Sec) from L-seryl-tRNA(Sec) (bacterial route): step 1/1.</text>
</comment>
<proteinExistence type="inferred from homology"/>
<comment type="function">
    <text evidence="8">Converts seryl-tRNA(Sec) to selenocysteinyl-tRNA(Sec) required for selenoprotein biosynthesis.</text>
</comment>
<feature type="domain" description="L-seryl-tRNA selenium transferase N-terminal" evidence="9">
    <location>
        <begin position="16"/>
        <end position="55"/>
    </location>
</feature>
<evidence type="ECO:0000256" key="4">
    <source>
        <dbReference type="ARBA" id="ARBA00022898"/>
    </source>
</evidence>
<organism evidence="10 11">
    <name type="scientific">Acidicapsa dinghuensis</name>
    <dbReference type="NCBI Taxonomy" id="2218256"/>
    <lineage>
        <taxon>Bacteria</taxon>
        <taxon>Pseudomonadati</taxon>
        <taxon>Acidobacteriota</taxon>
        <taxon>Terriglobia</taxon>
        <taxon>Terriglobales</taxon>
        <taxon>Acidobacteriaceae</taxon>
        <taxon>Acidicapsa</taxon>
    </lineage>
</organism>
<comment type="subcellular location">
    <subcellularLocation>
        <location evidence="8">Cytoplasm</location>
    </subcellularLocation>
</comment>
<dbReference type="NCBIfam" id="TIGR00474">
    <property type="entry name" value="selA"/>
    <property type="match status" value="1"/>
</dbReference>
<dbReference type="GO" id="GO:0004125">
    <property type="term" value="F:L-seryl-tRNA(Sec) selenium transferase activity"/>
    <property type="evidence" value="ECO:0007669"/>
    <property type="project" value="UniProtKB-EC"/>
</dbReference>
<comment type="caution">
    <text evidence="10">The sequence shown here is derived from an EMBL/GenBank/DDBJ whole genome shotgun (WGS) entry which is preliminary data.</text>
</comment>
<keyword evidence="5 8" id="KW-0648">Protein biosynthesis</keyword>
<comment type="similarity">
    <text evidence="7 8">Belongs to the SelA family.</text>
</comment>
<keyword evidence="6 8" id="KW-0711">Selenium</keyword>
<evidence type="ECO:0000256" key="6">
    <source>
        <dbReference type="ARBA" id="ARBA00023266"/>
    </source>
</evidence>
<keyword evidence="11" id="KW-1185">Reference proteome</keyword>
<sequence>MTLEIDSTGSFKEMLYRELPSVSDVLLDPRVQRLKQTYSHGAVVNAVRAAIEEIRCEITRIEHSQSTLISRIAQLPETIESQLLSAPRYSLRRVVNATGVVLHTNLGRSPLSRAALDHIAEIAGGYSNLEFDLERGERGKRDQHIESLLLTLLSDREERETLAETYGATIVNNCAAATYLALHALAKGKEVIVSRGELVEIGGGFRIPEILKESGALLREIGTTNRTKVADYENALSANTGLILRVHQSNFSMDGFVERPSLEDLTALGKRANIPVFEDHGTGLLHALEPYGIQGEHTWAESLSAGCDLVAVSGDKLLGGPQCGILTGNRQLVDQIRRDSLFRTFRVDKLGYAALEATLMQYVDGSFDGIPILKTIATHGEEIEKRCRSIADVLDSSRLSVKIKEVESLVGGGTTPKARLKSVAISLRHADLTAQELLGALRRLDPPVIARIEEDHVLLDLRTVEPSYDKFLAETINVLSSSQVTAGRNVLG</sequence>
<evidence type="ECO:0000313" key="10">
    <source>
        <dbReference type="EMBL" id="MFC5861407.1"/>
    </source>
</evidence>
<dbReference type="InterPro" id="IPR018319">
    <property type="entry name" value="SelA-like"/>
</dbReference>
<dbReference type="Pfam" id="PF03841">
    <property type="entry name" value="SelA"/>
    <property type="match status" value="1"/>
</dbReference>
<dbReference type="RefSeq" id="WP_263333753.1">
    <property type="nucleotide sequence ID" value="NZ_JAGSYH010000002.1"/>
</dbReference>
<evidence type="ECO:0000256" key="2">
    <source>
        <dbReference type="ARBA" id="ARBA00022490"/>
    </source>
</evidence>
<dbReference type="Pfam" id="PF12390">
    <property type="entry name" value="Se-cys_synth_N"/>
    <property type="match status" value="1"/>
</dbReference>
<evidence type="ECO:0000256" key="1">
    <source>
        <dbReference type="ARBA" id="ARBA00001933"/>
    </source>
</evidence>
<dbReference type="EC" id="2.9.1.1" evidence="8"/>
<feature type="modified residue" description="N6-(pyridoxal phosphate)lysine" evidence="8">
    <location>
        <position position="316"/>
    </location>
</feature>
<evidence type="ECO:0000256" key="5">
    <source>
        <dbReference type="ARBA" id="ARBA00022917"/>
    </source>
</evidence>
<name>A0ABW1EC41_9BACT</name>
<reference evidence="11" key="1">
    <citation type="journal article" date="2019" name="Int. J. Syst. Evol. Microbiol.">
        <title>The Global Catalogue of Microorganisms (GCM) 10K type strain sequencing project: providing services to taxonomists for standard genome sequencing and annotation.</title>
        <authorList>
            <consortium name="The Broad Institute Genomics Platform"/>
            <consortium name="The Broad Institute Genome Sequencing Center for Infectious Disease"/>
            <person name="Wu L."/>
            <person name="Ma J."/>
        </authorList>
    </citation>
    <scope>NUCLEOTIDE SEQUENCE [LARGE SCALE GENOMIC DNA]</scope>
    <source>
        <strain evidence="11">JCM 4087</strain>
    </source>
</reference>
<dbReference type="SUPFAM" id="SSF53383">
    <property type="entry name" value="PLP-dependent transferases"/>
    <property type="match status" value="1"/>
</dbReference>
<evidence type="ECO:0000259" key="9">
    <source>
        <dbReference type="Pfam" id="PF12390"/>
    </source>
</evidence>
<dbReference type="InterPro" id="IPR004534">
    <property type="entry name" value="SelA_trans"/>
</dbReference>
<accession>A0ABW1EC41</accession>
<comment type="catalytic activity">
    <reaction evidence="8">
        <text>L-seryl-tRNA(Sec) + selenophosphate + H(+) = L-selenocysteinyl-tRNA(Sec) + phosphate</text>
        <dbReference type="Rhea" id="RHEA:22728"/>
        <dbReference type="Rhea" id="RHEA-COMP:9742"/>
        <dbReference type="Rhea" id="RHEA-COMP:9743"/>
        <dbReference type="ChEBI" id="CHEBI:15378"/>
        <dbReference type="ChEBI" id="CHEBI:16144"/>
        <dbReference type="ChEBI" id="CHEBI:43474"/>
        <dbReference type="ChEBI" id="CHEBI:78533"/>
        <dbReference type="ChEBI" id="CHEBI:78573"/>
        <dbReference type="EC" id="2.9.1.1"/>
    </reaction>
</comment>